<accession>A0ABX8BCZ3</accession>
<dbReference type="Pfam" id="PF07726">
    <property type="entry name" value="AAA_3"/>
    <property type="match status" value="1"/>
</dbReference>
<dbReference type="Gene3D" id="1.10.8.80">
    <property type="entry name" value="Magnesium chelatase subunit I, C-Terminal domain"/>
    <property type="match status" value="1"/>
</dbReference>
<dbReference type="PANTHER" id="PTHR42759:SF5">
    <property type="entry name" value="METHANOL DEHYDROGENASE REGULATOR"/>
    <property type="match status" value="1"/>
</dbReference>
<dbReference type="SUPFAM" id="SSF52540">
    <property type="entry name" value="P-loop containing nucleoside triphosphate hydrolases"/>
    <property type="match status" value="1"/>
</dbReference>
<evidence type="ECO:0000259" key="1">
    <source>
        <dbReference type="SMART" id="SM00382"/>
    </source>
</evidence>
<feature type="domain" description="AAA+ ATPase" evidence="1">
    <location>
        <begin position="50"/>
        <end position="242"/>
    </location>
</feature>
<keyword evidence="3" id="KW-1185">Reference proteome</keyword>
<gene>
    <name evidence="2" type="ORF">J8C06_03545</name>
</gene>
<evidence type="ECO:0000313" key="3">
    <source>
        <dbReference type="Proteomes" id="UP000676506"/>
    </source>
</evidence>
<dbReference type="InterPro" id="IPR050764">
    <property type="entry name" value="CbbQ/NirQ/NorQ/GpvN"/>
</dbReference>
<dbReference type="EMBL" id="CP072648">
    <property type="protein sequence ID" value="QUW03524.1"/>
    <property type="molecule type" value="Genomic_DNA"/>
</dbReference>
<proteinExistence type="predicted"/>
<dbReference type="SMART" id="SM00382">
    <property type="entry name" value="AAA"/>
    <property type="match status" value="1"/>
</dbReference>
<organism evidence="2 3">
    <name type="scientific">Chloracidobacterium validum</name>
    <dbReference type="NCBI Taxonomy" id="2821543"/>
    <lineage>
        <taxon>Bacteria</taxon>
        <taxon>Pseudomonadati</taxon>
        <taxon>Acidobacteriota</taxon>
        <taxon>Terriglobia</taxon>
        <taxon>Terriglobales</taxon>
        <taxon>Acidobacteriaceae</taxon>
        <taxon>Chloracidobacterium</taxon>
    </lineage>
</organism>
<dbReference type="CDD" id="cd00009">
    <property type="entry name" value="AAA"/>
    <property type="match status" value="1"/>
</dbReference>
<name>A0ABX8BCZ3_9BACT</name>
<dbReference type="Gene3D" id="3.40.50.300">
    <property type="entry name" value="P-loop containing nucleotide triphosphate hydrolases"/>
    <property type="match status" value="1"/>
</dbReference>
<sequence length="329" mass="36001">MPSPSTVRSNPPSLALRGVAEQLQALEAAIETVVRGKHSVVRLALVTLVADGHLLIEDVPGVGKTTLARTLARTLDCSFQRIQFTSDLLPSDVLGLSVYDQPTGRFEFRQGPIFANVVLADEINRTTPKTQSCLLEAMAEGRVTIENQTFDLPKPFIVLATQNPVEHHGTYPLPESQLDRFTMRLSMGYPAAEDERQILLGKSQRDPLLELTPVLAATDVLDLQERARAVRVDDALVDYLLRIVNATRTSELLEMGVSPRGSLALFRAAQAQALFDGRDYCVPDDIKGLAVPVLSHRIMVNPRYASGSRQTDDAQSALDDILKTVAVPV</sequence>
<dbReference type="Proteomes" id="UP000676506">
    <property type="component" value="Chromosome 1"/>
</dbReference>
<dbReference type="InterPro" id="IPR003593">
    <property type="entry name" value="AAA+_ATPase"/>
</dbReference>
<reference evidence="2 3" key="1">
    <citation type="submission" date="2021-03" db="EMBL/GenBank/DDBJ databases">
        <title>Genomic and phenotypic characterization of Chloracidobacterium isolates provides evidence for multiple species.</title>
        <authorList>
            <person name="Saini M.K."/>
            <person name="Costas A.M.G."/>
            <person name="Tank M."/>
            <person name="Bryant D.A."/>
        </authorList>
    </citation>
    <scope>NUCLEOTIDE SEQUENCE [LARGE SCALE GENOMIC DNA]</scope>
    <source>
        <strain evidence="2 3">BV2-C</strain>
    </source>
</reference>
<protein>
    <submittedName>
        <fullName evidence="2">MoxR family ATPase</fullName>
    </submittedName>
</protein>
<dbReference type="Pfam" id="PF17863">
    <property type="entry name" value="AAA_lid_2"/>
    <property type="match status" value="1"/>
</dbReference>
<evidence type="ECO:0000313" key="2">
    <source>
        <dbReference type="EMBL" id="QUW03524.1"/>
    </source>
</evidence>
<dbReference type="InterPro" id="IPR011703">
    <property type="entry name" value="ATPase_AAA-3"/>
</dbReference>
<dbReference type="PIRSF" id="PIRSF002849">
    <property type="entry name" value="AAA_ATPase_chaperone_MoxR_prd"/>
    <property type="match status" value="1"/>
</dbReference>
<dbReference type="InterPro" id="IPR041628">
    <property type="entry name" value="ChlI/MoxR_AAA_lid"/>
</dbReference>
<dbReference type="PANTHER" id="PTHR42759">
    <property type="entry name" value="MOXR FAMILY PROTEIN"/>
    <property type="match status" value="1"/>
</dbReference>
<dbReference type="RefSeq" id="WP_211429414.1">
    <property type="nucleotide sequence ID" value="NZ_CP072648.1"/>
</dbReference>
<dbReference type="InterPro" id="IPR027417">
    <property type="entry name" value="P-loop_NTPase"/>
</dbReference>